<feature type="region of interest" description="Disordered" evidence="1">
    <location>
        <begin position="296"/>
        <end position="346"/>
    </location>
</feature>
<protein>
    <recommendedName>
        <fullName evidence="2">WH2 domain-containing protein</fullName>
    </recommendedName>
</protein>
<dbReference type="GO" id="GO:0003779">
    <property type="term" value="F:actin binding"/>
    <property type="evidence" value="ECO:0007669"/>
    <property type="project" value="InterPro"/>
</dbReference>
<feature type="region of interest" description="Disordered" evidence="1">
    <location>
        <begin position="509"/>
        <end position="559"/>
    </location>
</feature>
<accession>A0A8S1BXJ1</accession>
<keyword evidence="4" id="KW-1185">Reference proteome</keyword>
<feature type="compositionally biased region" description="Basic and acidic residues" evidence="1">
    <location>
        <begin position="189"/>
        <end position="200"/>
    </location>
</feature>
<dbReference type="InterPro" id="IPR003124">
    <property type="entry name" value="WH2_dom"/>
</dbReference>
<feature type="region of interest" description="Disordered" evidence="1">
    <location>
        <begin position="739"/>
        <end position="813"/>
    </location>
</feature>
<feature type="compositionally biased region" description="Low complexity" evidence="1">
    <location>
        <begin position="744"/>
        <end position="757"/>
    </location>
</feature>
<feature type="compositionally biased region" description="Basic and acidic residues" evidence="1">
    <location>
        <begin position="332"/>
        <end position="346"/>
    </location>
</feature>
<feature type="region of interest" description="Disordered" evidence="1">
    <location>
        <begin position="408"/>
        <end position="443"/>
    </location>
</feature>
<evidence type="ECO:0000313" key="3">
    <source>
        <dbReference type="EMBL" id="CAB3361500.1"/>
    </source>
</evidence>
<dbReference type="PROSITE" id="PS51082">
    <property type="entry name" value="WH2"/>
    <property type="match status" value="1"/>
</dbReference>
<evidence type="ECO:0000256" key="1">
    <source>
        <dbReference type="SAM" id="MobiDB-lite"/>
    </source>
</evidence>
<dbReference type="OrthoDB" id="8882621at2759"/>
<dbReference type="EMBL" id="CADEPI010000006">
    <property type="protein sequence ID" value="CAB3361500.1"/>
    <property type="molecule type" value="Genomic_DNA"/>
</dbReference>
<feature type="compositionally biased region" description="Basic and acidic residues" evidence="1">
    <location>
        <begin position="1"/>
        <end position="11"/>
    </location>
</feature>
<proteinExistence type="predicted"/>
<comment type="caution">
    <text evidence="3">The sequence shown here is derived from an EMBL/GenBank/DDBJ whole genome shotgun (WGS) entry which is preliminary data.</text>
</comment>
<feature type="region of interest" description="Disordered" evidence="1">
    <location>
        <begin position="1"/>
        <end position="27"/>
    </location>
</feature>
<feature type="compositionally biased region" description="Basic and acidic residues" evidence="1">
    <location>
        <begin position="420"/>
        <end position="432"/>
    </location>
</feature>
<dbReference type="Proteomes" id="UP000494165">
    <property type="component" value="Unassembled WGS sequence"/>
</dbReference>
<evidence type="ECO:0000259" key="2">
    <source>
        <dbReference type="PROSITE" id="PS51082"/>
    </source>
</evidence>
<feature type="region of interest" description="Disordered" evidence="1">
    <location>
        <begin position="151"/>
        <end position="235"/>
    </location>
</feature>
<feature type="compositionally biased region" description="Polar residues" evidence="1">
    <location>
        <begin position="867"/>
        <end position="878"/>
    </location>
</feature>
<feature type="compositionally biased region" description="Polar residues" evidence="1">
    <location>
        <begin position="664"/>
        <end position="680"/>
    </location>
</feature>
<reference evidence="3 4" key="1">
    <citation type="submission" date="2020-04" db="EMBL/GenBank/DDBJ databases">
        <authorList>
            <person name="Alioto T."/>
            <person name="Alioto T."/>
            <person name="Gomez Garrido J."/>
        </authorList>
    </citation>
    <scope>NUCLEOTIDE SEQUENCE [LARGE SCALE GENOMIC DNA]</scope>
</reference>
<feature type="compositionally biased region" description="Basic and acidic residues" evidence="1">
    <location>
        <begin position="631"/>
        <end position="647"/>
    </location>
</feature>
<feature type="region of interest" description="Disordered" evidence="1">
    <location>
        <begin position="859"/>
        <end position="878"/>
    </location>
</feature>
<dbReference type="AlphaFoldDB" id="A0A8S1BXJ1"/>
<sequence>MLDNPRARVLEVESSVPPNPPVPRARRLTPDVVASAVPPPVRPRRLPAVEAAIRRQVSSTSLVGSIGSSSGSSVFGIGRSVLSFNLASEAGSEHTYEDIENDDLDLSLFEGSTASGSTFRRTTDILFEDDEEYVKFHNSLLSERKRSSITKHLDDAEGKKKPKRKKAQAPKAPKPIGYRNRPKLGDIMWKTETEESEKKVTSPTNSVEKSSVFDKPSRSSSLLRKTSAEFGKSTEEEQVVEVSSRDYMLHSQMSSYSTRSDLRDEFGFLTFKPAPGEYEEVVTTSTDDLDLDLDLFAMSNSGSGDKEGTENPPSADLPRPSEPVAVVQTENGHSDHGNGALKKEDELRVEVQVQSMDVGKDDESEYASDDEYNLDSAFQSVTDVLEKQLEAEQLLLQQKQKIVEVVNEEELSRTPSPNEQRQRDEALKQVVEEEKEETQEEEKKVKILKELDRKRAQHEKQRMEIERLQKEQEELEMALKKYEQESTEQKEDSVPVSPEPAEILNWEYKLPAPPSAFRDTKETTTPSNTPEEEKKRLSFDSDSVKEVKEKPKIEAPLPDIIMQQPEVRIEQQEEVKVESIPEEAVELRPKPPAIVDVTPKPSVARETRSASPPKVTMVPLRSSQSLCSLVYDHEEQKKEAVKVETPPRRSSSSDSDSDLVQSPLRKTTSVDNVSKMAQNTEGDEEEKQRLQQLQQQVLNWQKQLLTNQSVLQEHVNMPLQSLQVLREILPQMKQKLEEDALNGTSTTTVNESYTTRSSTLPRNARSLDVDSEAVLRSSSSSSTLERRTMTTTTTTSNVQQRFRPPTINLGTWSDRPKSEIALKHDSDYKVGVGKLQARAAPIIRQAEPKPKPENLNLLGSSGEHVTRSNSWRVTQQPPYKSSVTIHSLATEQVRASNKPTVVLRPASFVPQSHSQDSEYAPRPTSQKRYTTLVGLNGAPQPSMVAPATPSYPKQVVIAQVAPAAPFPVVKGFQNSITKEQSTPVKISPLTAPKPSSPTPVPPPPPQFQKPMVIRPTTAPKKKQPPPAAVDSQAELMDAIRNFGGRSNLKRVK</sequence>
<name>A0A8S1BXJ1_9INSE</name>
<feature type="domain" description="WH2" evidence="2">
    <location>
        <begin position="1031"/>
        <end position="1051"/>
    </location>
</feature>
<feature type="region of interest" description="Disordered" evidence="1">
    <location>
        <begin position="591"/>
        <end position="688"/>
    </location>
</feature>
<organism evidence="3 4">
    <name type="scientific">Cloeon dipterum</name>
    <dbReference type="NCBI Taxonomy" id="197152"/>
    <lineage>
        <taxon>Eukaryota</taxon>
        <taxon>Metazoa</taxon>
        <taxon>Ecdysozoa</taxon>
        <taxon>Arthropoda</taxon>
        <taxon>Hexapoda</taxon>
        <taxon>Insecta</taxon>
        <taxon>Pterygota</taxon>
        <taxon>Palaeoptera</taxon>
        <taxon>Ephemeroptera</taxon>
        <taxon>Pisciforma</taxon>
        <taxon>Baetidae</taxon>
        <taxon>Cloeon</taxon>
    </lineage>
</organism>
<feature type="compositionally biased region" description="Pro residues" evidence="1">
    <location>
        <begin position="994"/>
        <end position="1007"/>
    </location>
</feature>
<feature type="compositionally biased region" description="Basic and acidic residues" evidence="1">
    <location>
        <begin position="531"/>
        <end position="553"/>
    </location>
</feature>
<evidence type="ECO:0000313" key="4">
    <source>
        <dbReference type="Proteomes" id="UP000494165"/>
    </source>
</evidence>
<feature type="region of interest" description="Disordered" evidence="1">
    <location>
        <begin position="979"/>
        <end position="1031"/>
    </location>
</feature>
<gene>
    <name evidence="3" type="ORF">CLODIP_2_CD15842</name>
</gene>
<feature type="compositionally biased region" description="Low complexity" evidence="1">
    <location>
        <begin position="776"/>
        <end position="796"/>
    </location>
</feature>